<dbReference type="PROSITE" id="PS51318">
    <property type="entry name" value="TAT"/>
    <property type="match status" value="1"/>
</dbReference>
<dbReference type="AlphaFoldDB" id="A0A518GVC9"/>
<gene>
    <name evidence="4" type="primary">iolG_3</name>
    <name evidence="4" type="ORF">ElP_03800</name>
</gene>
<dbReference type="OrthoDB" id="9788246at2"/>
<dbReference type="Pfam" id="PF01408">
    <property type="entry name" value="GFO_IDH_MocA"/>
    <property type="match status" value="1"/>
</dbReference>
<dbReference type="InterPro" id="IPR036291">
    <property type="entry name" value="NAD(P)-bd_dom_sf"/>
</dbReference>
<feature type="chain" id="PRO_5021819050" evidence="1">
    <location>
        <begin position="29"/>
        <end position="446"/>
    </location>
</feature>
<dbReference type="InterPro" id="IPR006311">
    <property type="entry name" value="TAT_signal"/>
</dbReference>
<keyword evidence="4" id="KW-0560">Oxidoreductase</keyword>
<dbReference type="SUPFAM" id="SSF55347">
    <property type="entry name" value="Glyceraldehyde-3-phosphate dehydrogenase-like, C-terminal domain"/>
    <property type="match status" value="1"/>
</dbReference>
<dbReference type="EC" id="1.1.1.18" evidence="4"/>
<evidence type="ECO:0000313" key="5">
    <source>
        <dbReference type="Proteomes" id="UP000317835"/>
    </source>
</evidence>
<keyword evidence="1" id="KW-0732">Signal</keyword>
<keyword evidence="5" id="KW-1185">Reference proteome</keyword>
<dbReference type="SUPFAM" id="SSF51735">
    <property type="entry name" value="NAD(P)-binding Rossmann-fold domains"/>
    <property type="match status" value="1"/>
</dbReference>
<proteinExistence type="predicted"/>
<dbReference type="Gene3D" id="3.40.50.720">
    <property type="entry name" value="NAD(P)-binding Rossmann-like Domain"/>
    <property type="match status" value="1"/>
</dbReference>
<sequence precursor="true">MRPYQRRDFLRASAASMAALSASPAARAAAEPRPSRKVTSANDSLNVAVVGVRGRGMDHVRGFLGQKDQGVRITAVCDVDENVVGNAMKAIESADGSAPRLVRDVRELLDDPEINIISVATPNHWHSLMGIWACQAGKDAYVEKPVSHNVWEGRQLVEAARKYDRIVQCGTQCRSHKGIQDAMEFLRSGKLGTVYMAKGLCYKPRGSIGQGKLQPVPEGLDYDLWTGPAEFHKPGDASVYNPNILHYNWHWVWNTGNGDLGNQGIHQMDLARWGIGKDEFPKAVQSAGGRYGYEDDGETANTQTVNFEYDDVLLQFEVRGLPSNDEMGIKIGDIFFGTEGILTITSYTDWQTYFGHKMEPGPKGSGGGDHYANFIEAVRTRDRSTLNAEIEQGHLSSAFCHLGNIALRLGRKLHIDPATESFVDDSEANAMLRRDYRAPYVVPDQV</sequence>
<dbReference type="EMBL" id="CP036426">
    <property type="protein sequence ID" value="QDV32546.1"/>
    <property type="molecule type" value="Genomic_DNA"/>
</dbReference>
<reference evidence="4 5" key="1">
    <citation type="submission" date="2019-02" db="EMBL/GenBank/DDBJ databases">
        <title>Deep-cultivation of Planctomycetes and their phenomic and genomic characterization uncovers novel biology.</title>
        <authorList>
            <person name="Wiegand S."/>
            <person name="Jogler M."/>
            <person name="Boedeker C."/>
            <person name="Pinto D."/>
            <person name="Vollmers J."/>
            <person name="Rivas-Marin E."/>
            <person name="Kohn T."/>
            <person name="Peeters S.H."/>
            <person name="Heuer A."/>
            <person name="Rast P."/>
            <person name="Oberbeckmann S."/>
            <person name="Bunk B."/>
            <person name="Jeske O."/>
            <person name="Meyerdierks A."/>
            <person name="Storesund J.E."/>
            <person name="Kallscheuer N."/>
            <person name="Luecker S."/>
            <person name="Lage O.M."/>
            <person name="Pohl T."/>
            <person name="Merkel B.J."/>
            <person name="Hornburger P."/>
            <person name="Mueller R.-W."/>
            <person name="Bruemmer F."/>
            <person name="Labrenz M."/>
            <person name="Spormann A.M."/>
            <person name="Op den Camp H."/>
            <person name="Overmann J."/>
            <person name="Amann R."/>
            <person name="Jetten M.S.M."/>
            <person name="Mascher T."/>
            <person name="Medema M.H."/>
            <person name="Devos D.P."/>
            <person name="Kaster A.-K."/>
            <person name="Ovreas L."/>
            <person name="Rohde M."/>
            <person name="Galperin M.Y."/>
            <person name="Jogler C."/>
        </authorList>
    </citation>
    <scope>NUCLEOTIDE SEQUENCE [LARGE SCALE GENOMIC DNA]</scope>
    <source>
        <strain evidence="4 5">ElP</strain>
    </source>
</reference>
<evidence type="ECO:0000313" key="4">
    <source>
        <dbReference type="EMBL" id="QDV32546.1"/>
    </source>
</evidence>
<organism evidence="4 5">
    <name type="scientific">Tautonia plasticadhaerens</name>
    <dbReference type="NCBI Taxonomy" id="2527974"/>
    <lineage>
        <taxon>Bacteria</taxon>
        <taxon>Pseudomonadati</taxon>
        <taxon>Planctomycetota</taxon>
        <taxon>Planctomycetia</taxon>
        <taxon>Isosphaerales</taxon>
        <taxon>Isosphaeraceae</taxon>
        <taxon>Tautonia</taxon>
    </lineage>
</organism>
<dbReference type="KEGG" id="tpla:ElP_03800"/>
<dbReference type="PANTHER" id="PTHR43818:SF5">
    <property type="entry name" value="OXIDOREDUCTASE FAMILY PROTEIN"/>
    <property type="match status" value="1"/>
</dbReference>
<accession>A0A518GVC9</accession>
<evidence type="ECO:0000256" key="1">
    <source>
        <dbReference type="SAM" id="SignalP"/>
    </source>
</evidence>
<evidence type="ECO:0000259" key="2">
    <source>
        <dbReference type="Pfam" id="PF01408"/>
    </source>
</evidence>
<dbReference type="InterPro" id="IPR043906">
    <property type="entry name" value="Gfo/Idh/MocA_OxRdtase_bact_C"/>
</dbReference>
<dbReference type="InterPro" id="IPR000683">
    <property type="entry name" value="Gfo/Idh/MocA-like_OxRdtase_N"/>
</dbReference>
<dbReference type="Proteomes" id="UP000317835">
    <property type="component" value="Chromosome"/>
</dbReference>
<protein>
    <submittedName>
        <fullName evidence="4">Inositol 2-dehydrogenase</fullName>
        <ecNumber evidence="4">1.1.1.18</ecNumber>
    </submittedName>
</protein>
<dbReference type="PANTHER" id="PTHR43818">
    <property type="entry name" value="BCDNA.GH03377"/>
    <property type="match status" value="1"/>
</dbReference>
<dbReference type="Pfam" id="PF19051">
    <property type="entry name" value="GFO_IDH_MocA_C2"/>
    <property type="match status" value="1"/>
</dbReference>
<name>A0A518GVC9_9BACT</name>
<dbReference type="GO" id="GO:0000166">
    <property type="term" value="F:nucleotide binding"/>
    <property type="evidence" value="ECO:0007669"/>
    <property type="project" value="InterPro"/>
</dbReference>
<feature type="signal peptide" evidence="1">
    <location>
        <begin position="1"/>
        <end position="28"/>
    </location>
</feature>
<dbReference type="GO" id="GO:0050112">
    <property type="term" value="F:inositol 2-dehydrogenase (NAD+) activity"/>
    <property type="evidence" value="ECO:0007669"/>
    <property type="project" value="UniProtKB-EC"/>
</dbReference>
<dbReference type="Gene3D" id="3.30.360.10">
    <property type="entry name" value="Dihydrodipicolinate Reductase, domain 2"/>
    <property type="match status" value="1"/>
</dbReference>
<evidence type="ECO:0000259" key="3">
    <source>
        <dbReference type="Pfam" id="PF19051"/>
    </source>
</evidence>
<feature type="domain" description="Gfo/Idh/MocA-like oxidoreductase bacterial type C-terminal" evidence="3">
    <location>
        <begin position="212"/>
        <end position="441"/>
    </location>
</feature>
<dbReference type="InterPro" id="IPR050463">
    <property type="entry name" value="Gfo/Idh/MocA_oxidrdct_glycsds"/>
</dbReference>
<feature type="domain" description="Gfo/Idh/MocA-like oxidoreductase N-terminal" evidence="2">
    <location>
        <begin position="45"/>
        <end position="170"/>
    </location>
</feature>